<dbReference type="EMBL" id="VLLF01000001">
    <property type="protein sequence ID" value="TWI92583.1"/>
    <property type="molecule type" value="Genomic_DNA"/>
</dbReference>
<keyword evidence="10" id="KW-1185">Reference proteome</keyword>
<dbReference type="InterPro" id="IPR042242">
    <property type="entry name" value="RecO_C"/>
</dbReference>
<evidence type="ECO:0000256" key="1">
    <source>
        <dbReference type="ARBA" id="ARBA00007452"/>
    </source>
</evidence>
<gene>
    <name evidence="7" type="primary">recO</name>
    <name evidence="9" type="ORF">JM93_00125</name>
</gene>
<evidence type="ECO:0000259" key="8">
    <source>
        <dbReference type="Pfam" id="PF11967"/>
    </source>
</evidence>
<dbReference type="InterPro" id="IPR022572">
    <property type="entry name" value="DNA_rep/recomb_RecO_N"/>
</dbReference>
<dbReference type="Gene3D" id="1.20.1440.120">
    <property type="entry name" value="Recombination protein O, C-terminal domain"/>
    <property type="match status" value="1"/>
</dbReference>
<dbReference type="NCBIfam" id="TIGR00613">
    <property type="entry name" value="reco"/>
    <property type="match status" value="1"/>
</dbReference>
<comment type="function">
    <text evidence="7">Involved in DNA repair and RecF pathway recombination.</text>
</comment>
<evidence type="ECO:0000256" key="3">
    <source>
        <dbReference type="ARBA" id="ARBA00022763"/>
    </source>
</evidence>
<evidence type="ECO:0000256" key="5">
    <source>
        <dbReference type="ARBA" id="ARBA00023204"/>
    </source>
</evidence>
<dbReference type="InterPro" id="IPR003717">
    <property type="entry name" value="RecO"/>
</dbReference>
<evidence type="ECO:0000256" key="6">
    <source>
        <dbReference type="ARBA" id="ARBA00033409"/>
    </source>
</evidence>
<dbReference type="SUPFAM" id="SSF57863">
    <property type="entry name" value="ArfGap/RecO-like zinc finger"/>
    <property type="match status" value="1"/>
</dbReference>
<keyword evidence="5 7" id="KW-0234">DNA repair</keyword>
<dbReference type="Pfam" id="PF11967">
    <property type="entry name" value="RecO_N"/>
    <property type="match status" value="1"/>
</dbReference>
<dbReference type="Proteomes" id="UP000320593">
    <property type="component" value="Unassembled WGS sequence"/>
</dbReference>
<dbReference type="OrthoDB" id="9804792at2"/>
<accession>A0A562TGX3</accession>
<dbReference type="RefSeq" id="WP_145340121.1">
    <property type="nucleotide sequence ID" value="NZ_SMLY01000053.1"/>
</dbReference>
<dbReference type="Gene3D" id="2.40.50.140">
    <property type="entry name" value="Nucleic acid-binding proteins"/>
    <property type="match status" value="1"/>
</dbReference>
<keyword evidence="4 7" id="KW-0233">DNA recombination</keyword>
<evidence type="ECO:0000313" key="10">
    <source>
        <dbReference type="Proteomes" id="UP000320593"/>
    </source>
</evidence>
<dbReference type="InterPro" id="IPR012340">
    <property type="entry name" value="NA-bd_OB-fold"/>
</dbReference>
<proteinExistence type="inferred from homology"/>
<dbReference type="AlphaFoldDB" id="A0A562TGX3"/>
<evidence type="ECO:0000256" key="7">
    <source>
        <dbReference type="HAMAP-Rule" id="MF_00201"/>
    </source>
</evidence>
<comment type="similarity">
    <text evidence="1 7">Belongs to the RecO family.</text>
</comment>
<dbReference type="GO" id="GO:0006302">
    <property type="term" value="P:double-strand break repair"/>
    <property type="evidence" value="ECO:0007669"/>
    <property type="project" value="TreeGrafter"/>
</dbReference>
<reference evidence="9 10" key="1">
    <citation type="submission" date="2019-07" db="EMBL/GenBank/DDBJ databases">
        <title>Genomic Encyclopedia of Archaeal and Bacterial Type Strains, Phase II (KMG-II): from individual species to whole genera.</title>
        <authorList>
            <person name="Goeker M."/>
        </authorList>
    </citation>
    <scope>NUCLEOTIDE SEQUENCE [LARGE SCALE GENOMIC DNA]</scope>
    <source>
        <strain evidence="9 10">ATCC BAA-252</strain>
    </source>
</reference>
<dbReference type="HAMAP" id="MF_00201">
    <property type="entry name" value="RecO"/>
    <property type="match status" value="1"/>
</dbReference>
<sequence>MEWTSRGIVLGTRKHSETDVILEVMTPDRGRHLGLVRGGRSKRHRPALQPGNELQLTWKARLSQHLGAFTIDPVRSRAAELMASSLALHGVQHLAELLRSLPERDAHQRLYEALQVVLDHLGDAEIAGPLIVRFELALLEELGFGLDLSACAATGRMDDLAYVSPKSARAVSREAGRPYHDKLLPLPPFLADGQRQPGSEIPFHDIRDGLTLTGFFLERNLSANDSRSAGGLRTQLQSSLEAHFRKHRPWEFL</sequence>
<dbReference type="PANTHER" id="PTHR33991:SF1">
    <property type="entry name" value="DNA REPAIR PROTEIN RECO"/>
    <property type="match status" value="1"/>
</dbReference>
<protein>
    <recommendedName>
        <fullName evidence="2 7">DNA repair protein RecO</fullName>
    </recommendedName>
    <alternativeName>
        <fullName evidence="6 7">Recombination protein O</fullName>
    </alternativeName>
</protein>
<keyword evidence="3 7" id="KW-0227">DNA damage</keyword>
<evidence type="ECO:0000313" key="9">
    <source>
        <dbReference type="EMBL" id="TWI92583.1"/>
    </source>
</evidence>
<dbReference type="InterPro" id="IPR037278">
    <property type="entry name" value="ARFGAP/RecO"/>
</dbReference>
<dbReference type="PANTHER" id="PTHR33991">
    <property type="entry name" value="DNA REPAIR PROTEIN RECO"/>
    <property type="match status" value="1"/>
</dbReference>
<evidence type="ECO:0000256" key="2">
    <source>
        <dbReference type="ARBA" id="ARBA00021310"/>
    </source>
</evidence>
<name>A0A562TGX3_9HYPH</name>
<dbReference type="GO" id="GO:0043590">
    <property type="term" value="C:bacterial nucleoid"/>
    <property type="evidence" value="ECO:0007669"/>
    <property type="project" value="TreeGrafter"/>
</dbReference>
<organism evidence="9 10">
    <name type="scientific">Roseibium hamelinense</name>
    <dbReference type="NCBI Taxonomy" id="150831"/>
    <lineage>
        <taxon>Bacteria</taxon>
        <taxon>Pseudomonadati</taxon>
        <taxon>Pseudomonadota</taxon>
        <taxon>Alphaproteobacteria</taxon>
        <taxon>Hyphomicrobiales</taxon>
        <taxon>Stappiaceae</taxon>
        <taxon>Roseibium</taxon>
    </lineage>
</organism>
<dbReference type="SUPFAM" id="SSF50249">
    <property type="entry name" value="Nucleic acid-binding proteins"/>
    <property type="match status" value="1"/>
</dbReference>
<evidence type="ECO:0000256" key="4">
    <source>
        <dbReference type="ARBA" id="ARBA00023172"/>
    </source>
</evidence>
<dbReference type="GO" id="GO:0006310">
    <property type="term" value="P:DNA recombination"/>
    <property type="evidence" value="ECO:0007669"/>
    <property type="project" value="UniProtKB-UniRule"/>
</dbReference>
<feature type="domain" description="DNA replication/recombination mediator RecO N-terminal" evidence="8">
    <location>
        <begin position="1"/>
        <end position="71"/>
    </location>
</feature>
<dbReference type="Pfam" id="PF02565">
    <property type="entry name" value="RecO_C"/>
    <property type="match status" value="1"/>
</dbReference>
<comment type="caution">
    <text evidence="9">The sequence shown here is derived from an EMBL/GenBank/DDBJ whole genome shotgun (WGS) entry which is preliminary data.</text>
</comment>